<evidence type="ECO:0000256" key="8">
    <source>
        <dbReference type="SAM" id="SignalP"/>
    </source>
</evidence>
<keyword evidence="3 8" id="KW-0732">Signal</keyword>
<name>A0A2G8LHZ3_STIJA</name>
<dbReference type="GO" id="GO:0034116">
    <property type="term" value="P:positive regulation of heterotypic cell-cell adhesion"/>
    <property type="evidence" value="ECO:0007669"/>
    <property type="project" value="TreeGrafter"/>
</dbReference>
<dbReference type="PANTHER" id="PTHR47221">
    <property type="entry name" value="FIBRINOGEN ALPHA CHAIN"/>
    <property type="match status" value="1"/>
</dbReference>
<dbReference type="GO" id="GO:0005201">
    <property type="term" value="F:extracellular matrix structural constituent"/>
    <property type="evidence" value="ECO:0007669"/>
    <property type="project" value="TreeGrafter"/>
</dbReference>
<dbReference type="InterPro" id="IPR036056">
    <property type="entry name" value="Fibrinogen-like_C"/>
</dbReference>
<dbReference type="SMART" id="SM00186">
    <property type="entry name" value="FBG"/>
    <property type="match status" value="1"/>
</dbReference>
<organism evidence="10 11">
    <name type="scientific">Stichopus japonicus</name>
    <name type="common">Sea cucumber</name>
    <dbReference type="NCBI Taxonomy" id="307972"/>
    <lineage>
        <taxon>Eukaryota</taxon>
        <taxon>Metazoa</taxon>
        <taxon>Echinodermata</taxon>
        <taxon>Eleutherozoa</taxon>
        <taxon>Echinozoa</taxon>
        <taxon>Holothuroidea</taxon>
        <taxon>Aspidochirotacea</taxon>
        <taxon>Aspidochirotida</taxon>
        <taxon>Stichopodidae</taxon>
        <taxon>Apostichopus</taxon>
    </lineage>
</organism>
<dbReference type="STRING" id="307972.A0A2G8LHZ3"/>
<reference evidence="10 11" key="1">
    <citation type="journal article" date="2017" name="PLoS Biol.">
        <title>The sea cucumber genome provides insights into morphological evolution and visceral regeneration.</title>
        <authorList>
            <person name="Zhang X."/>
            <person name="Sun L."/>
            <person name="Yuan J."/>
            <person name="Sun Y."/>
            <person name="Gao Y."/>
            <person name="Zhang L."/>
            <person name="Li S."/>
            <person name="Dai H."/>
            <person name="Hamel J.F."/>
            <person name="Liu C."/>
            <person name="Yu Y."/>
            <person name="Liu S."/>
            <person name="Lin W."/>
            <person name="Guo K."/>
            <person name="Jin S."/>
            <person name="Xu P."/>
            <person name="Storey K.B."/>
            <person name="Huan P."/>
            <person name="Zhang T."/>
            <person name="Zhou Y."/>
            <person name="Zhang J."/>
            <person name="Lin C."/>
            <person name="Li X."/>
            <person name="Xing L."/>
            <person name="Huo D."/>
            <person name="Sun M."/>
            <person name="Wang L."/>
            <person name="Mercier A."/>
            <person name="Li F."/>
            <person name="Yang H."/>
            <person name="Xiang J."/>
        </authorList>
    </citation>
    <scope>NUCLEOTIDE SEQUENCE [LARGE SCALE GENOMIC DNA]</scope>
    <source>
        <strain evidence="10">Shaxun</strain>
        <tissue evidence="10">Muscle</tissue>
    </source>
</reference>
<protein>
    <submittedName>
        <fullName evidence="10">Putative angiopoietin-1 isoform X6</fullName>
    </submittedName>
</protein>
<dbReference type="Gene3D" id="3.90.215.10">
    <property type="entry name" value="Gamma Fibrinogen, chain A, domain 1"/>
    <property type="match status" value="1"/>
</dbReference>
<feature type="region of interest" description="Disordered" evidence="7">
    <location>
        <begin position="365"/>
        <end position="396"/>
    </location>
</feature>
<feature type="chain" id="PRO_5013863081" evidence="8">
    <location>
        <begin position="24"/>
        <end position="528"/>
    </location>
</feature>
<feature type="compositionally biased region" description="Polar residues" evidence="7">
    <location>
        <begin position="323"/>
        <end position="352"/>
    </location>
</feature>
<feature type="compositionally biased region" description="Basic and acidic residues" evidence="7">
    <location>
        <begin position="517"/>
        <end position="528"/>
    </location>
</feature>
<dbReference type="InterPro" id="IPR002181">
    <property type="entry name" value="Fibrinogen_a/b/g_C_dom"/>
</dbReference>
<evidence type="ECO:0000313" key="10">
    <source>
        <dbReference type="EMBL" id="PIK59873.1"/>
    </source>
</evidence>
<evidence type="ECO:0000259" key="9">
    <source>
        <dbReference type="PROSITE" id="PS51406"/>
    </source>
</evidence>
<dbReference type="InterPro" id="IPR037579">
    <property type="entry name" value="FIB_ANG-like"/>
</dbReference>
<dbReference type="InterPro" id="IPR014716">
    <property type="entry name" value="Fibrinogen_a/b/g_C_1"/>
</dbReference>
<dbReference type="SUPFAM" id="SSF56496">
    <property type="entry name" value="Fibrinogen C-terminal domain-like"/>
    <property type="match status" value="1"/>
</dbReference>
<evidence type="ECO:0000256" key="6">
    <source>
        <dbReference type="ARBA" id="ARBA00023180"/>
    </source>
</evidence>
<feature type="region of interest" description="Disordered" evidence="7">
    <location>
        <begin position="498"/>
        <end position="528"/>
    </location>
</feature>
<dbReference type="GO" id="GO:0030674">
    <property type="term" value="F:protein-macromolecule adaptor activity"/>
    <property type="evidence" value="ECO:0007669"/>
    <property type="project" value="TreeGrafter"/>
</dbReference>
<evidence type="ECO:0000313" key="11">
    <source>
        <dbReference type="Proteomes" id="UP000230750"/>
    </source>
</evidence>
<feature type="domain" description="Fibrinogen C-terminal" evidence="9">
    <location>
        <begin position="50"/>
        <end position="205"/>
    </location>
</feature>
<dbReference type="PROSITE" id="PS51406">
    <property type="entry name" value="FIBRINOGEN_C_2"/>
    <property type="match status" value="1"/>
</dbReference>
<accession>A0A2G8LHZ3</accession>
<dbReference type="GO" id="GO:0005577">
    <property type="term" value="C:fibrinogen complex"/>
    <property type="evidence" value="ECO:0007669"/>
    <property type="project" value="TreeGrafter"/>
</dbReference>
<dbReference type="Proteomes" id="UP000230750">
    <property type="component" value="Unassembled WGS sequence"/>
</dbReference>
<evidence type="ECO:0000256" key="3">
    <source>
        <dbReference type="ARBA" id="ARBA00022729"/>
    </source>
</evidence>
<evidence type="ECO:0000256" key="5">
    <source>
        <dbReference type="ARBA" id="ARBA00023157"/>
    </source>
</evidence>
<comment type="caution">
    <text evidence="10">The sequence shown here is derived from an EMBL/GenBank/DDBJ whole genome shotgun (WGS) entry which is preliminary data.</text>
</comment>
<keyword evidence="2" id="KW-0964">Secreted</keyword>
<sequence length="528" mass="58928">MSIPKRVWVFASFFIILPPSVICSVKESNHQTFAVVNDRRMVPSPYCSLHQLSEFPRDCNEVTNRCISTSPNGIHTIKPDSYPDPFEVYCHSDDNQRGRGWTVIQRKLDGMVSFNRSWEDYKLGFGFPSGELWMGNEKLSYLTNQKRYQLRIEVTLTDGSSSYITYDDFRISDLFSDYKLVSVGHVNESAGWSSFIQEGTLSTMDGSDTSAEILTTRRLESTKPIDTSSAVDTNKKTFESTTSFDEKTTQVRKGTNYTIGSTITHHTVSSKRSSTTTEAIDKSVESTNHYIENYTQPIRSTIQVHDVSIQSLHTGTADKMSPSLKSTTNHRTISPTQEGAGLTSTHTPNATVTKEVTTQILQTETADRTSTSLKSTKNHRTIAATQRTSQSIESTTNHRTIAATQEGSSFSSTNIPKPTVTKDVTTQNLQTETAERTSPYIESTTNHRTIAATQEGSSLLSTNIPKPTVTKDVTTQNLQTETAEERPHLFKAPHNHRTIPATQEGSDFIYKHPKPTVTKERHNTEPSN</sequence>
<proteinExistence type="predicted"/>
<dbReference type="PANTHER" id="PTHR47221:SF6">
    <property type="entry name" value="FIBRINOGEN ALPHA CHAIN"/>
    <property type="match status" value="1"/>
</dbReference>
<keyword evidence="5" id="KW-1015">Disulfide bond</keyword>
<comment type="subcellular location">
    <subcellularLocation>
        <location evidence="1">Secreted</location>
    </subcellularLocation>
</comment>
<dbReference type="EMBL" id="MRZV01000071">
    <property type="protein sequence ID" value="PIK59873.1"/>
    <property type="molecule type" value="Genomic_DNA"/>
</dbReference>
<feature type="compositionally biased region" description="Polar residues" evidence="7">
    <location>
        <begin position="383"/>
        <end position="396"/>
    </location>
</feature>
<gene>
    <name evidence="10" type="ORF">BSL78_03169</name>
</gene>
<evidence type="ECO:0000256" key="7">
    <source>
        <dbReference type="SAM" id="MobiDB-lite"/>
    </source>
</evidence>
<feature type="signal peptide" evidence="8">
    <location>
        <begin position="1"/>
        <end position="23"/>
    </location>
</feature>
<dbReference type="Pfam" id="PF00147">
    <property type="entry name" value="Fibrinogen_C"/>
    <property type="match status" value="1"/>
</dbReference>
<evidence type="ECO:0000256" key="2">
    <source>
        <dbReference type="ARBA" id="ARBA00022525"/>
    </source>
</evidence>
<dbReference type="AlphaFoldDB" id="A0A2G8LHZ3"/>
<evidence type="ECO:0000256" key="1">
    <source>
        <dbReference type="ARBA" id="ARBA00004613"/>
    </source>
</evidence>
<feature type="compositionally biased region" description="Polar residues" evidence="7">
    <location>
        <begin position="365"/>
        <end position="375"/>
    </location>
</feature>
<keyword evidence="6" id="KW-0325">Glycoprotein</keyword>
<keyword evidence="4" id="KW-0175">Coiled coil</keyword>
<evidence type="ECO:0000256" key="4">
    <source>
        <dbReference type="ARBA" id="ARBA00023054"/>
    </source>
</evidence>
<feature type="region of interest" description="Disordered" evidence="7">
    <location>
        <begin position="316"/>
        <end position="352"/>
    </location>
</feature>
<keyword evidence="11" id="KW-1185">Reference proteome</keyword>